<organism evidence="2 3">
    <name type="scientific">Desulfosporosinus acididurans</name>
    <dbReference type="NCBI Taxonomy" id="476652"/>
    <lineage>
        <taxon>Bacteria</taxon>
        <taxon>Bacillati</taxon>
        <taxon>Bacillota</taxon>
        <taxon>Clostridia</taxon>
        <taxon>Eubacteriales</taxon>
        <taxon>Desulfitobacteriaceae</taxon>
        <taxon>Desulfosporosinus</taxon>
    </lineage>
</organism>
<dbReference type="EMBL" id="LDZY01000002">
    <property type="protein sequence ID" value="KLU67353.1"/>
    <property type="molecule type" value="Genomic_DNA"/>
</dbReference>
<dbReference type="PATRIC" id="fig|476652.3.peg.573"/>
<comment type="caution">
    <text evidence="2">The sequence shown here is derived from an EMBL/GenBank/DDBJ whole genome shotgun (WGS) entry which is preliminary data.</text>
</comment>
<feature type="transmembrane region" description="Helical" evidence="1">
    <location>
        <begin position="110"/>
        <end position="132"/>
    </location>
</feature>
<keyword evidence="1" id="KW-1133">Transmembrane helix</keyword>
<dbReference type="Proteomes" id="UP000036356">
    <property type="component" value="Unassembled WGS sequence"/>
</dbReference>
<sequence length="274" mass="30461">MEQLLAGALKISFLELISLVGPLLVIGLILGILERKTNQNFFAAFGYKGILATAWLGTPVHELGHALMCLIFGHKITDLKLLKINRSNGTLGYVSHSYNRRSIYQSVGNFFIGIAPLLSGIGVLFLCLHFFLPNSFKAFELYWKTSGLSQPSDLTFFKEFFKGTLVLLKSLFTLNHVFSLNFWIFLFLAICISSHMALSWADIKGATQGLFVLYLILFMLSTLGTSLGVNTYGYIEKVTHYTTYIVALSELALICSLVSLGLSFILSAARKIKF</sequence>
<protein>
    <submittedName>
        <fullName evidence="2">Uncharacterized protein</fullName>
    </submittedName>
</protein>
<feature type="transmembrane region" description="Helical" evidence="1">
    <location>
        <begin position="177"/>
        <end position="198"/>
    </location>
</feature>
<reference evidence="2 3" key="1">
    <citation type="submission" date="2015-06" db="EMBL/GenBank/DDBJ databases">
        <title>Draft genome of the moderately acidophilic sulfate reducer Candidatus Desulfosporosinus acididurans strain M1.</title>
        <authorList>
            <person name="Poehlein A."/>
            <person name="Petzsch P."/>
            <person name="Johnson B.D."/>
            <person name="Schloemann M."/>
            <person name="Daniel R."/>
            <person name="Muehling M."/>
        </authorList>
    </citation>
    <scope>NUCLEOTIDE SEQUENCE [LARGE SCALE GENOMIC DNA]</scope>
    <source>
        <strain evidence="2 3">M1</strain>
    </source>
</reference>
<feature type="transmembrane region" description="Helical" evidence="1">
    <location>
        <begin position="210"/>
        <end position="235"/>
    </location>
</feature>
<keyword evidence="1" id="KW-0472">Membrane</keyword>
<keyword evidence="1" id="KW-0812">Transmembrane</keyword>
<keyword evidence="3" id="KW-1185">Reference proteome</keyword>
<name>A0A0J1FWI8_9FIRM</name>
<evidence type="ECO:0000313" key="3">
    <source>
        <dbReference type="Proteomes" id="UP000036356"/>
    </source>
</evidence>
<proteinExistence type="predicted"/>
<feature type="transmembrane region" description="Helical" evidence="1">
    <location>
        <begin position="241"/>
        <end position="266"/>
    </location>
</feature>
<evidence type="ECO:0000256" key="1">
    <source>
        <dbReference type="SAM" id="Phobius"/>
    </source>
</evidence>
<feature type="transmembrane region" description="Helical" evidence="1">
    <location>
        <begin position="12"/>
        <end position="33"/>
    </location>
</feature>
<accession>A0A0J1FWI8</accession>
<dbReference type="AlphaFoldDB" id="A0A0J1FWI8"/>
<dbReference type="RefSeq" id="WP_047808507.1">
    <property type="nucleotide sequence ID" value="NZ_LDZY01000002.1"/>
</dbReference>
<evidence type="ECO:0000313" key="2">
    <source>
        <dbReference type="EMBL" id="KLU67353.1"/>
    </source>
</evidence>
<gene>
    <name evidence="2" type="ORF">DEAC_c05650</name>
</gene>